<proteinExistence type="predicted"/>
<feature type="compositionally biased region" description="Acidic residues" evidence="1">
    <location>
        <begin position="254"/>
        <end position="271"/>
    </location>
</feature>
<evidence type="ECO:0000256" key="1">
    <source>
        <dbReference type="SAM" id="MobiDB-lite"/>
    </source>
</evidence>
<dbReference type="Gene3D" id="1.20.120.330">
    <property type="entry name" value="Nucleotidyltransferases domain 2"/>
    <property type="match status" value="1"/>
</dbReference>
<keyword evidence="4" id="KW-1185">Reference proteome</keyword>
<sequence length="485" mass="52373">MARSTDWSPVDMERDPTPGDPELIRTLAEELTIFADDVGEASGKVRNLAEERAVVEWAGRSADSFRAEFGTVPEDLSLLGASYELVARALAGYWPRLETAQGMADRALDRAIAAQAALATARAELASSRDWATRAGAETERLRERRDAECPPSQAELDASDRAVAAAQAACAVAQNRVDSAEVELTSARLLAREALELRREAARVCAGEIEDAAYSGLRTRTWLEGAVRRGSSLAPLIGRSANDGPARPVNGDLGDEGTGEESPPNEEENDTGGMEGDGSWPRESAFLRQHEETIEQAAEEYGVDKVTLTALLIKEGSGRAWWANRVLGPGFLFLPFEANGPYLGRNQTVGIAQMRPDVAQRLLRDNYGAEVSERDARILLTMDDEWAIRLAAAELSHLKEELAITDRQAYVAYAGGAGEDVTRAWLDGAPRERAPLMYEREDGAARHHELAEEYWEWAETEEFAAGEGGADGGGTTGDEGGSGG</sequence>
<dbReference type="Gene3D" id="1.10.530.10">
    <property type="match status" value="1"/>
</dbReference>
<feature type="region of interest" description="Disordered" evidence="1">
    <location>
        <begin position="1"/>
        <end position="20"/>
    </location>
</feature>
<gene>
    <name evidence="3" type="ORF">FH607_009665</name>
</gene>
<evidence type="ECO:0000313" key="4">
    <source>
        <dbReference type="Proteomes" id="UP000314251"/>
    </source>
</evidence>
<comment type="caution">
    <text evidence="3">The sequence shown here is derived from an EMBL/GenBank/DDBJ whole genome shotgun (WGS) entry which is preliminary data.</text>
</comment>
<dbReference type="InterPro" id="IPR023346">
    <property type="entry name" value="Lysozyme-like_dom_sf"/>
</dbReference>
<protein>
    <recommendedName>
        <fullName evidence="2">Putative T7SS secretion signal domain-containing protein</fullName>
    </recommendedName>
</protein>
<feature type="compositionally biased region" description="Basic and acidic residues" evidence="1">
    <location>
        <begin position="137"/>
        <end position="149"/>
    </location>
</feature>
<feature type="compositionally biased region" description="Gly residues" evidence="1">
    <location>
        <begin position="467"/>
        <end position="485"/>
    </location>
</feature>
<dbReference type="InterPro" id="IPR049082">
    <property type="entry name" value="T7SS_signal"/>
</dbReference>
<name>A0A5N6AES0_9ACTN</name>
<dbReference type="OrthoDB" id="3314917at2"/>
<organism evidence="3 4">
    <name type="scientific">Streptomyces mimosae</name>
    <dbReference type="NCBI Taxonomy" id="2586635"/>
    <lineage>
        <taxon>Bacteria</taxon>
        <taxon>Bacillati</taxon>
        <taxon>Actinomycetota</taxon>
        <taxon>Actinomycetes</taxon>
        <taxon>Kitasatosporales</taxon>
        <taxon>Streptomycetaceae</taxon>
        <taxon>Streptomyces</taxon>
    </lineage>
</organism>
<feature type="region of interest" description="Disordered" evidence="1">
    <location>
        <begin position="462"/>
        <end position="485"/>
    </location>
</feature>
<dbReference type="Proteomes" id="UP000314251">
    <property type="component" value="Unassembled WGS sequence"/>
</dbReference>
<evidence type="ECO:0000259" key="2">
    <source>
        <dbReference type="Pfam" id="PF21725"/>
    </source>
</evidence>
<feature type="region of interest" description="Disordered" evidence="1">
    <location>
        <begin position="136"/>
        <end position="157"/>
    </location>
</feature>
<dbReference type="AlphaFoldDB" id="A0A5N6AES0"/>
<feature type="domain" description="Putative T7SS secretion signal" evidence="2">
    <location>
        <begin position="19"/>
        <end position="184"/>
    </location>
</feature>
<dbReference type="EMBL" id="VDLY02000005">
    <property type="protein sequence ID" value="KAB8167151.1"/>
    <property type="molecule type" value="Genomic_DNA"/>
</dbReference>
<feature type="region of interest" description="Disordered" evidence="1">
    <location>
        <begin position="236"/>
        <end position="282"/>
    </location>
</feature>
<dbReference type="Pfam" id="PF21725">
    <property type="entry name" value="T7SS_signal"/>
    <property type="match status" value="1"/>
</dbReference>
<accession>A0A5N6AES0</accession>
<dbReference type="RefSeq" id="WP_139667156.1">
    <property type="nucleotide sequence ID" value="NZ_VDLY02000005.1"/>
</dbReference>
<reference evidence="3" key="1">
    <citation type="submission" date="2019-10" db="EMBL/GenBank/DDBJ databases">
        <title>Nonomuraea sp. nov., isolated from Phyllanthus amarus.</title>
        <authorList>
            <person name="Klykleung N."/>
            <person name="Tanasupawat S."/>
        </authorList>
    </citation>
    <scope>NUCLEOTIDE SEQUENCE [LARGE SCALE GENOMIC DNA]</scope>
    <source>
        <strain evidence="3">3MP-10</strain>
    </source>
</reference>
<evidence type="ECO:0000313" key="3">
    <source>
        <dbReference type="EMBL" id="KAB8167151.1"/>
    </source>
</evidence>
<dbReference type="SUPFAM" id="SSF53955">
    <property type="entry name" value="Lysozyme-like"/>
    <property type="match status" value="1"/>
</dbReference>